<sequence length="865" mass="99734">MENITYTNQELNAGDIYLDGVPEHLNVQNDLVTTVNGKLNFDLTPVGELVPYGVSYRNLPFEETGTLHISEGQKIFNNPNPNHFLNIFGAGNFYPENGSFYLDLTDNSTINVRLNFSIPIFNVTVKTGNNQIWMKDLLSLSAWENWNNSQKYLPLLNGTNLVIPINSWIEMIDEYSAVLEFNNTIDYGTYNWTQPDFYSQGIYSNFTFRGTTYFFDNFTYINAWGNIDSFLENNVMRLLEAEVEPGTWKTLKNPEYDWYTWTGWNKIYNLTIDAETYLLQREKSFINLYQTIWGHPYGNFFKRQEVISVKTPWNLIFGTPRNNMWGYRFFTTTDEGALDLDGDLSTTDDQYYIFRTYESQDTYSHTRNILELEIDYDPITNVGGNNMWMWSSMGINTMTWTYEWSEEYNWFKADGTFSKVNSTEMEEIVNIVLDENGFERPGYWEIGSMVKNRTWEDVLAEAEKYNWNWVLDNTHEWTWIEFNIDQNYWADFYADSSMEKIKSALVTNRYEYSGLMLYNDTDSDGFMDIGLNSEITHFFVPSSVEDVSFTFPDVSNVTSHTETREYWNWDGPYTKEVEVYTFVGAAEVDWGVKFTSINGTTYPFDDDNKRSMWDWYDGVIDGEDFRGFENRPVEVTIDKLDFMVHFNGNTTADGLNFNTEMKIDQWVGDWTPHITGGRDNLQNYSLSLTYYVLTGAAGMNYEGKEPEDPNDPDGGAQILDENNQTLSTDNQTISESFSMVLDDADESFAKAELGSPYTWSFDTTQELEVSVFTTPISTFSGAFMSDSDQSATSFAFDAELYFMSVGFSKWDGYEVYNDPVFTAYIGASSHGDFGPGPIIQFIVVPIGIGAVVVAVVVIIRKKRKK</sequence>
<evidence type="ECO:0000256" key="2">
    <source>
        <dbReference type="SAM" id="Phobius"/>
    </source>
</evidence>
<evidence type="ECO:0000313" key="3">
    <source>
        <dbReference type="EMBL" id="KKN31987.1"/>
    </source>
</evidence>
<gene>
    <name evidence="3" type="ORF">LCGC14_0818440</name>
</gene>
<proteinExistence type="predicted"/>
<feature type="transmembrane region" description="Helical" evidence="2">
    <location>
        <begin position="838"/>
        <end position="859"/>
    </location>
</feature>
<reference evidence="3" key="1">
    <citation type="journal article" date="2015" name="Nature">
        <title>Complex archaea that bridge the gap between prokaryotes and eukaryotes.</title>
        <authorList>
            <person name="Spang A."/>
            <person name="Saw J.H."/>
            <person name="Jorgensen S.L."/>
            <person name="Zaremba-Niedzwiedzka K."/>
            <person name="Martijn J."/>
            <person name="Lind A.E."/>
            <person name="van Eijk R."/>
            <person name="Schleper C."/>
            <person name="Guy L."/>
            <person name="Ettema T.J."/>
        </authorList>
    </citation>
    <scope>NUCLEOTIDE SEQUENCE</scope>
</reference>
<organism evidence="3">
    <name type="scientific">marine sediment metagenome</name>
    <dbReference type="NCBI Taxonomy" id="412755"/>
    <lineage>
        <taxon>unclassified sequences</taxon>
        <taxon>metagenomes</taxon>
        <taxon>ecological metagenomes</taxon>
    </lineage>
</organism>
<dbReference type="AlphaFoldDB" id="A0A0F9Q4W3"/>
<feature type="region of interest" description="Disordered" evidence="1">
    <location>
        <begin position="701"/>
        <end position="720"/>
    </location>
</feature>
<keyword evidence="2" id="KW-0472">Membrane</keyword>
<keyword evidence="2" id="KW-0812">Transmembrane</keyword>
<keyword evidence="2" id="KW-1133">Transmembrane helix</keyword>
<accession>A0A0F9Q4W3</accession>
<evidence type="ECO:0000256" key="1">
    <source>
        <dbReference type="SAM" id="MobiDB-lite"/>
    </source>
</evidence>
<name>A0A0F9Q4W3_9ZZZZ</name>
<comment type="caution">
    <text evidence="3">The sequence shown here is derived from an EMBL/GenBank/DDBJ whole genome shotgun (WGS) entry which is preliminary data.</text>
</comment>
<dbReference type="EMBL" id="LAZR01002286">
    <property type="protein sequence ID" value="KKN31987.1"/>
    <property type="molecule type" value="Genomic_DNA"/>
</dbReference>
<protein>
    <submittedName>
        <fullName evidence="3">Uncharacterized protein</fullName>
    </submittedName>
</protein>